<feature type="transmembrane region" description="Helical" evidence="1">
    <location>
        <begin position="12"/>
        <end position="33"/>
    </location>
</feature>
<dbReference type="EMBL" id="MBEW02000007">
    <property type="protein sequence ID" value="RDY21473.1"/>
    <property type="molecule type" value="Genomic_DNA"/>
</dbReference>
<evidence type="ECO:0000313" key="2">
    <source>
        <dbReference type="EMBL" id="RDY21473.1"/>
    </source>
</evidence>
<evidence type="ECO:0000256" key="1">
    <source>
        <dbReference type="SAM" id="Phobius"/>
    </source>
</evidence>
<dbReference type="GO" id="GO:0022857">
    <property type="term" value="F:transmembrane transporter activity"/>
    <property type="evidence" value="ECO:0007669"/>
    <property type="project" value="InterPro"/>
</dbReference>
<keyword evidence="1" id="KW-1133">Transmembrane helix</keyword>
<accession>A0A1C0ADU0</accession>
<dbReference type="AlphaFoldDB" id="A0A1C0ADU0"/>
<keyword evidence="1" id="KW-0812">Transmembrane</keyword>
<feature type="transmembrane region" description="Helical" evidence="1">
    <location>
        <begin position="79"/>
        <end position="100"/>
    </location>
</feature>
<feature type="transmembrane region" description="Helical" evidence="1">
    <location>
        <begin position="147"/>
        <end position="165"/>
    </location>
</feature>
<dbReference type="Gene3D" id="1.10.1760.20">
    <property type="match status" value="1"/>
</dbReference>
<gene>
    <name evidence="2" type="ORF">BBG48_004975</name>
</gene>
<organism evidence="2 3">
    <name type="scientific">Criibacterium bergeronii</name>
    <dbReference type="NCBI Taxonomy" id="1871336"/>
    <lineage>
        <taxon>Bacteria</taxon>
        <taxon>Bacillati</taxon>
        <taxon>Bacillota</taxon>
        <taxon>Clostridia</taxon>
        <taxon>Peptostreptococcales</taxon>
        <taxon>Filifactoraceae</taxon>
        <taxon>Criibacterium</taxon>
    </lineage>
</organism>
<dbReference type="InterPro" id="IPR030949">
    <property type="entry name" value="ECF_S_folate_fam"/>
</dbReference>
<dbReference type="STRING" id="1871336.BBG48_06295"/>
<dbReference type="InterPro" id="IPR024529">
    <property type="entry name" value="ECF_trnsprt_substrate-spec"/>
</dbReference>
<dbReference type="NCBIfam" id="TIGR04518">
    <property type="entry name" value="ECF_S_folT_fam"/>
    <property type="match status" value="1"/>
</dbReference>
<dbReference type="Proteomes" id="UP000093352">
    <property type="component" value="Unassembled WGS sequence"/>
</dbReference>
<keyword evidence="3" id="KW-1185">Reference proteome</keyword>
<protein>
    <submittedName>
        <fullName evidence="2">Folate family ECF transporter S component</fullName>
    </submittedName>
</protein>
<proteinExistence type="predicted"/>
<keyword evidence="1" id="KW-0472">Membrane</keyword>
<name>A0A1C0ADU0_9FIRM</name>
<dbReference type="Pfam" id="PF12822">
    <property type="entry name" value="ECF_trnsprt"/>
    <property type="match status" value="1"/>
</dbReference>
<feature type="transmembrane region" description="Helical" evidence="1">
    <location>
        <begin position="45"/>
        <end position="73"/>
    </location>
</feature>
<dbReference type="RefSeq" id="WP_068913535.1">
    <property type="nucleotide sequence ID" value="NZ_MBEW02000007.1"/>
</dbReference>
<feature type="transmembrane region" description="Helical" evidence="1">
    <location>
        <begin position="112"/>
        <end position="135"/>
    </location>
</feature>
<comment type="caution">
    <text evidence="2">The sequence shown here is derived from an EMBL/GenBank/DDBJ whole genome shotgun (WGS) entry which is preliminary data.</text>
</comment>
<reference evidence="2 3" key="1">
    <citation type="journal article" date="2016" name="Genome Announc.">
        <title>Draft Genome Sequence of Criibacterium bergeronii gen. nov., sp. nov., Strain CCRI-22567T, Isolated from a Vaginal Sample from a Woman with Bacterial Vaginosis.</title>
        <authorList>
            <person name="Maheux A.F."/>
            <person name="Berube E."/>
            <person name="Boudreau D.K."/>
            <person name="Raymond F."/>
            <person name="Corbeil J."/>
            <person name="Roy P.H."/>
            <person name="Boissinot M."/>
            <person name="Omar R.F."/>
        </authorList>
    </citation>
    <scope>NUCLEOTIDE SEQUENCE [LARGE SCALE GENOMIC DNA]</scope>
    <source>
        <strain evidence="2 3">CCRI-22567</strain>
    </source>
</reference>
<sequence>MQKTFFDTKTIVRAAFFITLNIVLSRMLSIMITPQLKIGFSTLPLILAGLSCGPVIGAIVGVISDIIGIMINAQGQPHLGFTFSAMLSGLIPGLVAMYYIKDNHKRKLVGIIISVVIVFALTHVVLNTIWLSQILGKAVTVMLPLRAFKACVEGVLTIILCYALYDFVMIKKSI</sequence>
<evidence type="ECO:0000313" key="3">
    <source>
        <dbReference type="Proteomes" id="UP000093352"/>
    </source>
</evidence>